<sequence length="42" mass="4415">MGARHDYGPTRSASPGNELMMNVCKTLSLDAQKAQTGVLPAP</sequence>
<dbReference type="GeneID" id="36347300"/>
<keyword evidence="2" id="KW-1185">Reference proteome</keyword>
<proteinExistence type="predicted"/>
<organism evidence="1 2">
    <name type="scientific">Trichoderma gamsii</name>
    <dbReference type="NCBI Taxonomy" id="398673"/>
    <lineage>
        <taxon>Eukaryota</taxon>
        <taxon>Fungi</taxon>
        <taxon>Dikarya</taxon>
        <taxon>Ascomycota</taxon>
        <taxon>Pezizomycotina</taxon>
        <taxon>Sordariomycetes</taxon>
        <taxon>Hypocreomycetidae</taxon>
        <taxon>Hypocreales</taxon>
        <taxon>Hypocreaceae</taxon>
        <taxon>Trichoderma</taxon>
    </lineage>
</organism>
<dbReference type="Proteomes" id="UP000054821">
    <property type="component" value="Unassembled WGS sequence"/>
</dbReference>
<gene>
    <name evidence="1" type="ORF">TGAM01_v200976</name>
</gene>
<reference evidence="1 2" key="1">
    <citation type="journal article" date="2016" name="Genome Announc.">
        <title>Draft Whole-Genome Sequence of Trichoderma gamsii T6085, a Promising Biocontrol Agent of Fusarium Head Blight on Wheat.</title>
        <authorList>
            <person name="Baroncelli R."/>
            <person name="Zapparata A."/>
            <person name="Piaggeschi G."/>
            <person name="Sarrocco S."/>
            <person name="Vannacci G."/>
        </authorList>
    </citation>
    <scope>NUCLEOTIDE SEQUENCE [LARGE SCALE GENOMIC DNA]</scope>
    <source>
        <strain evidence="1 2">T6085</strain>
    </source>
</reference>
<accession>A0A2P5A1W7</accession>
<dbReference type="AlphaFoldDB" id="A0A2P5A1W7"/>
<dbReference type="RefSeq" id="XP_024406670.1">
    <property type="nucleotide sequence ID" value="XM_024548659.1"/>
</dbReference>
<evidence type="ECO:0000313" key="1">
    <source>
        <dbReference type="EMBL" id="PON30536.1"/>
    </source>
</evidence>
<name>A0A2P5A1W7_9HYPO</name>
<dbReference type="EMBL" id="JPDN02000002">
    <property type="protein sequence ID" value="PON30536.1"/>
    <property type="molecule type" value="Genomic_DNA"/>
</dbReference>
<protein>
    <submittedName>
        <fullName evidence="1">Uncharacterized protein</fullName>
    </submittedName>
</protein>
<evidence type="ECO:0000313" key="2">
    <source>
        <dbReference type="Proteomes" id="UP000054821"/>
    </source>
</evidence>
<comment type="caution">
    <text evidence="1">The sequence shown here is derived from an EMBL/GenBank/DDBJ whole genome shotgun (WGS) entry which is preliminary data.</text>
</comment>